<dbReference type="GO" id="GO:0043529">
    <property type="term" value="C:GET complex"/>
    <property type="evidence" value="ECO:0007669"/>
    <property type="project" value="TreeGrafter"/>
</dbReference>
<feature type="domain" description="tRNA/rRNA methyltransferase SpoU type" evidence="4">
    <location>
        <begin position="630"/>
        <end position="676"/>
    </location>
</feature>
<gene>
    <name evidence="6" type="ORF">FOL46_000541</name>
</gene>
<dbReference type="InterPro" id="IPR001537">
    <property type="entry name" value="SpoU_MeTrfase"/>
</dbReference>
<dbReference type="GO" id="GO:0006396">
    <property type="term" value="P:RNA processing"/>
    <property type="evidence" value="ECO:0007669"/>
    <property type="project" value="InterPro"/>
</dbReference>
<name>A0A7J6MHK1_PEROL</name>
<keyword evidence="3" id="KW-0175">Coiled coil</keyword>
<accession>A0A7J6MHK1</accession>
<dbReference type="GO" id="GO:0008173">
    <property type="term" value="F:RNA methyltransferase activity"/>
    <property type="evidence" value="ECO:0007669"/>
    <property type="project" value="InterPro"/>
</dbReference>
<proteinExistence type="predicted"/>
<dbReference type="Gene3D" id="3.40.1280.10">
    <property type="match status" value="2"/>
</dbReference>
<feature type="domain" description="ArsA/GET3 Anion-transporting ATPase-like" evidence="5">
    <location>
        <begin position="196"/>
        <end position="361"/>
    </location>
</feature>
<organism evidence="6 7">
    <name type="scientific">Perkinsus olseni</name>
    <name type="common">Perkinsus atlanticus</name>
    <dbReference type="NCBI Taxonomy" id="32597"/>
    <lineage>
        <taxon>Eukaryota</taxon>
        <taxon>Sar</taxon>
        <taxon>Alveolata</taxon>
        <taxon>Perkinsozoa</taxon>
        <taxon>Perkinsea</taxon>
        <taxon>Perkinsida</taxon>
        <taxon>Perkinsidae</taxon>
        <taxon>Perkinsus</taxon>
    </lineage>
</organism>
<evidence type="ECO:0000259" key="4">
    <source>
        <dbReference type="Pfam" id="PF00588"/>
    </source>
</evidence>
<dbReference type="GO" id="GO:0003723">
    <property type="term" value="F:RNA binding"/>
    <property type="evidence" value="ECO:0007669"/>
    <property type="project" value="InterPro"/>
</dbReference>
<dbReference type="PANTHER" id="PTHR10803">
    <property type="entry name" value="ARSENICAL PUMP-DRIVING ATPASE ARSENITE-TRANSLOCATING ATPASE"/>
    <property type="match status" value="1"/>
</dbReference>
<evidence type="ECO:0000259" key="5">
    <source>
        <dbReference type="Pfam" id="PF02374"/>
    </source>
</evidence>
<dbReference type="SUPFAM" id="SSF52540">
    <property type="entry name" value="P-loop containing nucleoside triphosphate hydrolases"/>
    <property type="match status" value="1"/>
</dbReference>
<dbReference type="EMBL" id="JABANN010000111">
    <property type="protein sequence ID" value="KAF4670975.1"/>
    <property type="molecule type" value="Genomic_DNA"/>
</dbReference>
<dbReference type="InterPro" id="IPR025723">
    <property type="entry name" value="ArsA/GET3_ATPase-like"/>
</dbReference>
<dbReference type="GO" id="GO:0071816">
    <property type="term" value="P:tail-anchored membrane protein insertion into ER membrane"/>
    <property type="evidence" value="ECO:0007669"/>
    <property type="project" value="TreeGrafter"/>
</dbReference>
<dbReference type="Pfam" id="PF02374">
    <property type="entry name" value="ArsA_ATPase"/>
    <property type="match status" value="2"/>
</dbReference>
<keyword evidence="1" id="KW-0489">Methyltransferase</keyword>
<dbReference type="PANTHER" id="PTHR10803:SF0">
    <property type="entry name" value="ATPASE GET3B"/>
    <property type="match status" value="1"/>
</dbReference>
<protein>
    <submittedName>
        <fullName evidence="6">Uncharacterized protein</fullName>
    </submittedName>
</protein>
<dbReference type="AlphaFoldDB" id="A0A7J6MHK1"/>
<dbReference type="Gene3D" id="3.40.50.300">
    <property type="entry name" value="P-loop containing nucleotide triphosphate hydrolases"/>
    <property type="match status" value="1"/>
</dbReference>
<reference evidence="6 7" key="1">
    <citation type="submission" date="2020-04" db="EMBL/GenBank/DDBJ databases">
        <title>Perkinsus olseni comparative genomics.</title>
        <authorList>
            <person name="Bogema D.R."/>
        </authorList>
    </citation>
    <scope>NUCLEOTIDE SEQUENCE [LARGE SCALE GENOMIC DNA]</scope>
    <source>
        <strain evidence="6">ATCC PRA-31</strain>
    </source>
</reference>
<dbReference type="Pfam" id="PF00588">
    <property type="entry name" value="SpoU_methylase"/>
    <property type="match status" value="1"/>
</dbReference>
<dbReference type="InterPro" id="IPR029026">
    <property type="entry name" value="tRNA_m1G_MTases_N"/>
</dbReference>
<evidence type="ECO:0000256" key="2">
    <source>
        <dbReference type="ARBA" id="ARBA00022679"/>
    </source>
</evidence>
<dbReference type="GO" id="GO:0016887">
    <property type="term" value="F:ATP hydrolysis activity"/>
    <property type="evidence" value="ECO:0007669"/>
    <property type="project" value="InterPro"/>
</dbReference>
<feature type="domain" description="ArsA/GET3 Anion-transporting ATPase-like" evidence="5">
    <location>
        <begin position="48"/>
        <end position="127"/>
    </location>
</feature>
<keyword evidence="2" id="KW-0808">Transferase</keyword>
<feature type="coiled-coil region" evidence="3">
    <location>
        <begin position="370"/>
        <end position="413"/>
    </location>
</feature>
<dbReference type="InterPro" id="IPR016300">
    <property type="entry name" value="ATPase_ArsA/GET3"/>
</dbReference>
<dbReference type="GO" id="GO:0005524">
    <property type="term" value="F:ATP binding"/>
    <property type="evidence" value="ECO:0007669"/>
    <property type="project" value="InterPro"/>
</dbReference>
<dbReference type="GO" id="GO:0032259">
    <property type="term" value="P:methylation"/>
    <property type="evidence" value="ECO:0007669"/>
    <property type="project" value="UniProtKB-KW"/>
</dbReference>
<dbReference type="Proteomes" id="UP000572268">
    <property type="component" value="Unassembled WGS sequence"/>
</dbReference>
<evidence type="ECO:0000313" key="6">
    <source>
        <dbReference type="EMBL" id="KAF4670975.1"/>
    </source>
</evidence>
<dbReference type="CDD" id="cd02035">
    <property type="entry name" value="ArsA"/>
    <property type="match status" value="1"/>
</dbReference>
<comment type="caution">
    <text evidence="6">The sequence shown here is derived from an EMBL/GenBank/DDBJ whole genome shotgun (WGS) entry which is preliminary data.</text>
</comment>
<dbReference type="SUPFAM" id="SSF75217">
    <property type="entry name" value="alpha/beta knot"/>
    <property type="match status" value="1"/>
</dbReference>
<dbReference type="InterPro" id="IPR027417">
    <property type="entry name" value="P-loop_NTPase"/>
</dbReference>
<dbReference type="InterPro" id="IPR029028">
    <property type="entry name" value="Alpha/beta_knot_MTases"/>
</dbReference>
<evidence type="ECO:0000313" key="7">
    <source>
        <dbReference type="Proteomes" id="UP000572268"/>
    </source>
</evidence>
<evidence type="ECO:0000256" key="1">
    <source>
        <dbReference type="ARBA" id="ARBA00022603"/>
    </source>
</evidence>
<evidence type="ECO:0000256" key="3">
    <source>
        <dbReference type="SAM" id="Coils"/>
    </source>
</evidence>
<sequence>MTAVIGRYFCHRSVRGPLFPPASSRCFCSTERKPEIYLDRLLEKGAPKYLFVGGKGGVGKTTWAAALAVRFGRSGLRTLCVSTDPAHSLADALQVELKGEPTLVEESLYGLEVDAEAAMNEFAAAVSLDNVQKATGVDLRSGWFRDRIVGPTGLGHGKLPWCYSSLSKVSVASKVGVDIAPIEAELSGFLGGVGKASTAPPGMDEIVAMARLMQLLHSSRYAEFDRIVIDTAPTGHTLRLLSLPTFIHTALTATTQIYDKVSAALKAFTPLQTVYSSYRSFMPDIPPHSRAQILFLARERVEQFQEGISNLNGVLQNSEESGFVVVSIPTQLAVDESLRLIEALPLAGMKIEQVVINQMPPVLVAADADVKDLVESYRGASSKLNELSKKGELQELTKEEVKLARDALDAQRTLVYESAKQAARLVEGLDRGIGVTRLPVIKHNVLEGHMDEMLFSFTKYVVRLRKSHKFREEQERVFVKGLDTIRSIAAAGYKFDTLMVVAENSATALEGGIPANRTLRVPRDLLEHITYNHHFNAHLYGVTDERLCVGDIGMPKCEEVDWDTGVCSGPDVPEGYPEIVLCLDGLQYTDNIGRLLKTAWAIRAARVVLTPGSCDPWDWKVLEESGAKYRGVMVVVGSEAHGPSAELLECCTRVTLPMSMAADSLNASIAGGVLLYDIALRLQEERDLGQ</sequence>